<feature type="domain" description="Protein NO VEIN C-terminal" evidence="2">
    <location>
        <begin position="2549"/>
        <end position="2638"/>
    </location>
</feature>
<feature type="region of interest" description="Disordered" evidence="1">
    <location>
        <begin position="1"/>
        <end position="78"/>
    </location>
</feature>
<dbReference type="GeneID" id="105041519"/>
<feature type="region of interest" description="Disordered" evidence="1">
    <location>
        <begin position="959"/>
        <end position="978"/>
    </location>
</feature>
<protein>
    <submittedName>
        <fullName evidence="5">Uncharacterized protein LOC105041519 isoform X1</fullName>
    </submittedName>
</protein>
<evidence type="ECO:0000313" key="4">
    <source>
        <dbReference type="Proteomes" id="UP000504607"/>
    </source>
</evidence>
<dbReference type="GO" id="GO:0048364">
    <property type="term" value="P:root development"/>
    <property type="evidence" value="ECO:0007669"/>
    <property type="project" value="TreeGrafter"/>
</dbReference>
<feature type="domain" description="Sacsin/Nov" evidence="3">
    <location>
        <begin position="1111"/>
        <end position="1171"/>
    </location>
</feature>
<dbReference type="InterPro" id="IPR036890">
    <property type="entry name" value="HATPase_C_sf"/>
</dbReference>
<dbReference type="Pfam" id="PF13020">
    <property type="entry name" value="NOV_C"/>
    <property type="match status" value="1"/>
</dbReference>
<dbReference type="GO" id="GO:0010305">
    <property type="term" value="P:leaf vascular tissue pattern formation"/>
    <property type="evidence" value="ECO:0007669"/>
    <property type="project" value="TreeGrafter"/>
</dbReference>
<proteinExistence type="predicted"/>
<dbReference type="KEGG" id="egu:105041519"/>
<feature type="compositionally biased region" description="Gly residues" evidence="1">
    <location>
        <begin position="1"/>
        <end position="21"/>
    </location>
</feature>
<sequence length="2664" mass="297996">MYGSPGGFRPRGGGRAGGGRGPPWIPSPDASPHSPEQAGSSSSSAAGGSRPNAHLRNPSFSPSRILQREGPRSRAPPISVESVEAAVAKAQRDFLAAGQSVSAWKVSQAAALALQLNSWGSLGFGYHDVPTLRQIQLVEGKVNAFIHCFVSVRRMTTVHDLDVEICRSEGVEQFEELGLGALLRQQLVQHYFSVPSDVTEVCKIRVEDLISRLSVFLYRAKNKEITVEEFLDFLVQKYSVATRENLGVRIQSLGLYIKFIKGARRTENFALKSLRENGLQKEEMESSLDAILHYMKPLSSPSVDCSDSYKKKGRKKSSGNEEKLENQSEQRYEIIQIDSSKVQKLEVTNEDIRRFVATWKEACQKHTAAEVLALMLHIYGPSEKQKRKMLRLFLSYPGVGLLNVAVQSIKFGLLDIVGEDNVQSIQHGLLDRVSEDNVVNDTPTLLLADMLDNDPLTESEATLVDESSTDKIENMQLAGVTVDDIVKQISAYFGLGHLVPRQEVLPLEKRYVFRDCEIWLKTQFSIKEFKDLGFGNFLEFLNKHASLLPNEMHCFLTEKCCGNPSLEVSMLQQQLVVLLSQAARNLGSNGVLNKQLISVLLRKQFPSISFQILGSELENISPDLLKNQNNSGISCSVYFSGMLLGNCCNGNSLLNIENISTNSFEMITNMSHSTGSFSAKDAIKCLLKAPLLSDLQSWSHWDLIFAPSLGPLLDWLLNEGYFGQLSCIVTCDGRILRIDNSATFDEVLEAFIQGSSFKVAVKLLTLFAAYGGAKNVPVSLLKCYAKRAIEVIIKNTMDRTETETNEEIPMHKNSLQEQGMVDSADRGTLLVDSLCSTSDNKKGNKLRKSFCRTNEAYAAASKIILNCLGHLPSEFCSFAAEILVSGLQIVTHDAAAIILSQCKRTDERVMLHDIGLSLGIVEWIEDYHEFSSAVAADLFTSPGTANSASETLCIEPSREQKLSRQVSDSVSSSDKPPVDFKAHTEMLDGHEQALEEDNTMIVGTGESSKTVYNNLHSVGSTNKEVQDANFLVETIRREEFGLDPDLQLAENSLLKKQHARLGRALHCLSQELYSQDSHFLLELVQNADDNSYPDNVQPTLVFILKSTEIIVLNNEKGFSEQNIRALCDVGNSTKKGSSAGYIGQKGIGFKSVFRVTDAPEIHSNGFHVKFDISEGEIGFVCPTIIPPYDINHIERQLLCDDQTDTTSWNTCIVLPFNSKLKQGMGINSVISMFSELHPSLLLFLHRIQCIKFKNMLDDKLVVLRRETLGDGMVMVSHGKEKMSWLVVSCNLQAHIIRHNVKTTKIAIAFTLQKSDNGDYKLHLDQQPVFAFLPLRKYGLKFILQGDFVLPSSREEVDGDSAWNQWLLSEFPDLFIKAEKSFYELPCFQESPGKAVTVYMSFVPLVGEVHGFFSRLPRMIISKLRMSNCLLLDGPTLEWVHPHMVLRGWDDQVHTLLPEGLLQQHLGLGYLNKDIILSDSLARALGIQEYGPELLIQILSSICHEQDGIRSMGLDWLALWLNALYTTLSIDSSGHQSFASVGRESHLLNRLREIPFIPLSDGSFGSMSEGPIWLPSDDLTSRFGGENILQHFPGLSANLRVVTPFIFSTVAAKACNTEGTGVDNLISILHKIGLQLLSAHDIIKQHIMPSISDGIVGREDMNIMIEYLSFVMVHFQSVCSACHIEKADIISFLQTKPIILTNHGYKCPNEEPIHFSKEFGNSIDIKKLIDDTDIKWNEIDAIYLKLPGFQLLSYGMMKWREFFQELGVNDFVQVVPVRKKAEDVFSANLRSMLPCGNHAAIELFVKDWESVELVQLLSALSSKKHLEKCKYLLEVLDKMWDDCFSAKAKGYTLSQSKEDTKTFKSSFMGSILSFKWVASSMDEEVHYPSDLFYDCEAIQSILGTLAPYAIPKLTSGKFLEDIGFKIQVTLDDALRVMQSWRKFENAHVSISSMSKFYTFIRDEMAESSEKTAEVRSGLYIFIPFIGASRCMDVVPGTFMSPNEVFWHDPTGCMDLLRETILQHVTTSENRSLPCTILSSLYPGLHDFFVTDCGVLETPPPNRYLQILLQLSYVTSPKEASHEVFQVFLKWADDLRPESMKSEDLLDLKESLIKPENTVLPTIQDKWVSLHPQFGLICWADDKELMEQFMHFNDVSFLQFGELNEIEKKALTGKVAGFLRDIGIPALSEVVTREPIYYGMVDATEKASLVNWVLPYAQRYISKLHHDIYIHLKQSGFEKLSQLQIVVVEELFYRNTLKGHDSGSKRRLECSCILQGNILYASRSADSYSLFLELSRFLFHGAVEPYIANFLHTITLMAELGSPEEQLESYIVNSQKVPQLPDGEPIWSLLGPLTLYEDEVSSQTAVLPVTVRQSCSKFSRKITKNLNWPPTNWKNAFYAPDGHLGEMHQLPTNLGTACFGSDGQVKEQPGHSTITSLQNVSEELPGSIMHTEDQSTLMENDDNSSTEDDSKMTALLYQASENVEDGGQPIAPCSIDKGITISLEPVQKLPASITVPDLDMDLVNASTFIVRDRLCMETPDEDQSYKTGRLGEIVAFKYFTEKLGATAVKWVNEETETGLPYDLIIEEEGNTEFIEVKTTTSTSKDWFPISTREWHCAAKKGDSFSIARVFLSGPTNPEIVILKNPWKLCQQRVLQLALLMPCSTEN</sequence>
<feature type="region of interest" description="Disordered" evidence="1">
    <location>
        <begin position="300"/>
        <end position="327"/>
    </location>
</feature>
<evidence type="ECO:0000256" key="1">
    <source>
        <dbReference type="SAM" id="MobiDB-lite"/>
    </source>
</evidence>
<dbReference type="GO" id="GO:0005634">
    <property type="term" value="C:nucleus"/>
    <property type="evidence" value="ECO:0007669"/>
    <property type="project" value="TreeGrafter"/>
</dbReference>
<feature type="compositionally biased region" description="Basic and acidic residues" evidence="1">
    <location>
        <begin position="318"/>
        <end position="327"/>
    </location>
</feature>
<dbReference type="RefSeq" id="XP_019705164.1">
    <property type="nucleotide sequence ID" value="XM_019849605.2"/>
</dbReference>
<name>A0A6J0PIG8_ELAGV</name>
<gene>
    <name evidence="5" type="primary">LOC105041519</name>
</gene>
<evidence type="ECO:0000259" key="3">
    <source>
        <dbReference type="Pfam" id="PF25794"/>
    </source>
</evidence>
<evidence type="ECO:0000259" key="2">
    <source>
        <dbReference type="Pfam" id="PF13020"/>
    </source>
</evidence>
<keyword evidence="4" id="KW-1185">Reference proteome</keyword>
<dbReference type="PANTHER" id="PTHR32387:SF0">
    <property type="entry name" value="PROTEIN NO VEIN"/>
    <property type="match status" value="1"/>
</dbReference>
<dbReference type="OrthoDB" id="743335at2759"/>
<reference evidence="5" key="1">
    <citation type="submission" date="2025-08" db="UniProtKB">
        <authorList>
            <consortium name="RefSeq"/>
        </authorList>
    </citation>
    <scope>IDENTIFICATION</scope>
</reference>
<evidence type="ECO:0000313" key="5">
    <source>
        <dbReference type="RefSeq" id="XP_019705164.1"/>
    </source>
</evidence>
<dbReference type="Proteomes" id="UP000504607">
    <property type="component" value="Chromosome 3"/>
</dbReference>
<dbReference type="InterPro" id="IPR052957">
    <property type="entry name" value="Auxin_embryo_med"/>
</dbReference>
<dbReference type="PANTHER" id="PTHR32387">
    <property type="entry name" value="WU:FJ29H11"/>
    <property type="match status" value="1"/>
</dbReference>
<dbReference type="InterPro" id="IPR024975">
    <property type="entry name" value="NOV_C"/>
</dbReference>
<accession>A0A6J0PIG8</accession>
<feature type="compositionally biased region" description="Low complexity" evidence="1">
    <location>
        <begin position="38"/>
        <end position="49"/>
    </location>
</feature>
<dbReference type="Pfam" id="PF25794">
    <property type="entry name" value="SACS"/>
    <property type="match status" value="1"/>
</dbReference>
<dbReference type="InterPro" id="IPR058210">
    <property type="entry name" value="SACS/Nov_dom"/>
</dbReference>
<dbReference type="InParanoid" id="A0A6J0PIG8"/>
<dbReference type="GO" id="GO:0009793">
    <property type="term" value="P:embryo development ending in seed dormancy"/>
    <property type="evidence" value="ECO:0007669"/>
    <property type="project" value="TreeGrafter"/>
</dbReference>
<organism evidence="4 5">
    <name type="scientific">Elaeis guineensis var. tenera</name>
    <name type="common">Oil palm</name>
    <dbReference type="NCBI Taxonomy" id="51953"/>
    <lineage>
        <taxon>Eukaryota</taxon>
        <taxon>Viridiplantae</taxon>
        <taxon>Streptophyta</taxon>
        <taxon>Embryophyta</taxon>
        <taxon>Tracheophyta</taxon>
        <taxon>Spermatophyta</taxon>
        <taxon>Magnoliopsida</taxon>
        <taxon>Liliopsida</taxon>
        <taxon>Arecaceae</taxon>
        <taxon>Arecoideae</taxon>
        <taxon>Cocoseae</taxon>
        <taxon>Elaeidinae</taxon>
        <taxon>Elaeis</taxon>
    </lineage>
</organism>
<dbReference type="Gene3D" id="3.30.565.10">
    <property type="entry name" value="Histidine kinase-like ATPase, C-terminal domain"/>
    <property type="match status" value="1"/>
</dbReference>
<dbReference type="NCBIfam" id="NF047352">
    <property type="entry name" value="P_loop_sacsin"/>
    <property type="match status" value="1"/>
</dbReference>
<dbReference type="SUPFAM" id="SSF55874">
    <property type="entry name" value="ATPase domain of HSP90 chaperone/DNA topoisomerase II/histidine kinase"/>
    <property type="match status" value="1"/>
</dbReference>